<organism evidence="2 3">
    <name type="scientific">Malassezia cuniculi</name>
    <dbReference type="NCBI Taxonomy" id="948313"/>
    <lineage>
        <taxon>Eukaryota</taxon>
        <taxon>Fungi</taxon>
        <taxon>Dikarya</taxon>
        <taxon>Basidiomycota</taxon>
        <taxon>Ustilaginomycotina</taxon>
        <taxon>Malasseziomycetes</taxon>
        <taxon>Malasseziales</taxon>
        <taxon>Malasseziaceae</taxon>
        <taxon>Malassezia</taxon>
    </lineage>
</organism>
<dbReference type="PANTHER" id="PTHR31962">
    <property type="entry name" value="SPHINGOLIPID LONG CHAIN BASE-RESPONSIVE PROTEIN PIL1"/>
    <property type="match status" value="1"/>
</dbReference>
<dbReference type="Gene3D" id="1.20.1270.60">
    <property type="entry name" value="Arfaptin homology (AH) domain/BAR domain"/>
    <property type="match status" value="1"/>
</dbReference>
<feature type="region of interest" description="Disordered" evidence="1">
    <location>
        <begin position="280"/>
        <end position="299"/>
    </location>
</feature>
<dbReference type="AlphaFoldDB" id="A0AAF0EWV8"/>
<evidence type="ECO:0008006" key="4">
    <source>
        <dbReference type="Google" id="ProtNLM"/>
    </source>
</evidence>
<dbReference type="GO" id="GO:0005886">
    <property type="term" value="C:plasma membrane"/>
    <property type="evidence" value="ECO:0007669"/>
    <property type="project" value="TreeGrafter"/>
</dbReference>
<feature type="region of interest" description="Disordered" evidence="1">
    <location>
        <begin position="488"/>
        <end position="757"/>
    </location>
</feature>
<evidence type="ECO:0000313" key="2">
    <source>
        <dbReference type="EMBL" id="WFD36624.1"/>
    </source>
</evidence>
<reference evidence="2" key="1">
    <citation type="submission" date="2023-03" db="EMBL/GenBank/DDBJ databases">
        <title>Mating type loci evolution in Malassezia.</title>
        <authorList>
            <person name="Coelho M.A."/>
        </authorList>
    </citation>
    <scope>NUCLEOTIDE SEQUENCE</scope>
    <source>
        <strain evidence="2">CBS 11721</strain>
    </source>
</reference>
<evidence type="ECO:0000256" key="1">
    <source>
        <dbReference type="SAM" id="MobiDB-lite"/>
    </source>
</evidence>
<accession>A0AAF0EWV8</accession>
<dbReference type="Pfam" id="PF13805">
    <property type="entry name" value="Pil1"/>
    <property type="match status" value="1"/>
</dbReference>
<gene>
    <name evidence="2" type="ORF">MCUN1_003509</name>
</gene>
<dbReference type="PANTHER" id="PTHR31962:SF1">
    <property type="entry name" value="SPHINGOLIPID LONG CHAIN BASE-RESPONSIVE PROTEIN PIL1"/>
    <property type="match status" value="1"/>
</dbReference>
<name>A0AAF0EWV8_9BASI</name>
<feature type="compositionally biased region" description="Low complexity" evidence="1">
    <location>
        <begin position="538"/>
        <end position="553"/>
    </location>
</feature>
<protein>
    <recommendedName>
        <fullName evidence="4">Eisosome component PIL1-domain-containing protein</fullName>
    </recommendedName>
</protein>
<feature type="compositionally biased region" description="Basic residues" evidence="1">
    <location>
        <begin position="650"/>
        <end position="665"/>
    </location>
</feature>
<feature type="compositionally biased region" description="Polar residues" evidence="1">
    <location>
        <begin position="781"/>
        <end position="793"/>
    </location>
</feature>
<proteinExistence type="predicted"/>
<dbReference type="GO" id="GO:0006897">
    <property type="term" value="P:endocytosis"/>
    <property type="evidence" value="ECO:0007669"/>
    <property type="project" value="TreeGrafter"/>
</dbReference>
<feature type="compositionally biased region" description="Basic and acidic residues" evidence="1">
    <location>
        <begin position="686"/>
        <end position="705"/>
    </location>
</feature>
<sequence>MNVNQPRTPATDSRALQNLLKSEKSYGEHLLTATSASLSAASSLAAWGISETPDLDHAAQDVAHWLEESARGQRMLVVAIDGYRAALKDILDREHNIANIVRDRDILLSRVLKESTRRPTRRELTTFDDEHQARFADAQRELAACEQVLAHETAALIGVKRRTFKEALTMRCKCMGEAGAIMMDAAREIITRLDAFDANVPVTHMDVHTAAPLPPGVEPTPQGGYESEEEAQALSVSHVSTDVRKQPLPPTPNNHRRSNSDTFSNIAGIGAGVLFRSPVGRSSSAAGGRTTPSANGRYTPMSTAGLPVVAGGVPSAPRLDTDAIASGFVPPPVAGNVPSAPGTVLRRERGTTEASDDEAPRRGGSGWQMRNHRGAPSEDGTTVVDYRHGHRSGGGGGGGGSFLSKMSHLFRSDMRSAVGGGHSSYESRPRHGRSSSVNDFARVRDDVSDDEPVNVVRHVNENPGFALRHAELPDDEITEAARRSVIGAGISSPQSERQGKPPSRPASRQGKPPSRPASRQGKTPNRPASRQGKPPSRPSSRQSVRAPSVAASVDLPPPSLGPIPRGYSSQNLKEAANLSDVPTAPPLDRLVGEVQQPVRRKVRGSAGPPPAPSSFYQGFTNNPAKYATDSWVAKADATPNSRADSDAGSVRRKKTASSPSKKSKRLSAEASPMHKSEGPMSLSIDTRFDGTGHIDLDLQDYKEARASGSPVKPVRTSGLPSMTALAPVARTAESESTGAPESSAKEALSPEVESSQPLLSADDEAAYRAFLAHPNAISRMSSGSVLSGVNTPRRTSEAIPLQKAPPLAFLGAAVEKNAAGDDPSPSAASPYCASVFVPTSVSSPAISSTLAAPASSSTSAAPTPAAQTNTGEDHQTERSPAPALPSSMANVSSTATKTRKNVRINSETETAPEPKSAADELDDAPGGRPRRTWSTRIGSSGADDSSDDGTGQGDDDTNDYQSARKAFGSATRHLGVATGSAPPKTRPPKAPRNRPSASGYNPSVHLPAGLETVARSR</sequence>
<feature type="region of interest" description="Disordered" evidence="1">
    <location>
        <begin position="415"/>
        <end position="446"/>
    </location>
</feature>
<dbReference type="InterPro" id="IPR028245">
    <property type="entry name" value="PIL1/LSP1"/>
</dbReference>
<feature type="region of interest" description="Disordered" evidence="1">
    <location>
        <begin position="330"/>
        <end position="380"/>
    </location>
</feature>
<dbReference type="GO" id="GO:0070941">
    <property type="term" value="P:eisosome assembly"/>
    <property type="evidence" value="ECO:0007669"/>
    <property type="project" value="TreeGrafter"/>
</dbReference>
<feature type="region of interest" description="Disordered" evidence="1">
    <location>
        <begin position="781"/>
        <end position="804"/>
    </location>
</feature>
<keyword evidence="3" id="KW-1185">Reference proteome</keyword>
<feature type="compositionally biased region" description="Polar residues" evidence="1">
    <location>
        <begin position="887"/>
        <end position="896"/>
    </location>
</feature>
<dbReference type="InterPro" id="IPR027267">
    <property type="entry name" value="AH/BAR_dom_sf"/>
</dbReference>
<dbReference type="GO" id="GO:0036286">
    <property type="term" value="C:eisosome filament"/>
    <property type="evidence" value="ECO:0007669"/>
    <property type="project" value="TreeGrafter"/>
</dbReference>
<feature type="region of interest" description="Disordered" evidence="1">
    <location>
        <begin position="846"/>
        <end position="1017"/>
    </location>
</feature>
<feature type="compositionally biased region" description="Low complexity" evidence="1">
    <location>
        <begin position="846"/>
        <end position="866"/>
    </location>
</feature>
<dbReference type="GO" id="GO:0008289">
    <property type="term" value="F:lipid binding"/>
    <property type="evidence" value="ECO:0007669"/>
    <property type="project" value="TreeGrafter"/>
</dbReference>
<feature type="region of interest" description="Disordered" evidence="1">
    <location>
        <begin position="208"/>
        <end position="263"/>
    </location>
</feature>
<evidence type="ECO:0000313" key="3">
    <source>
        <dbReference type="Proteomes" id="UP001219933"/>
    </source>
</evidence>
<dbReference type="Proteomes" id="UP001219933">
    <property type="component" value="Chromosome 5"/>
</dbReference>
<dbReference type="EMBL" id="CP119881">
    <property type="protein sequence ID" value="WFD36624.1"/>
    <property type="molecule type" value="Genomic_DNA"/>
</dbReference>